<feature type="domain" description="PBS-linker" evidence="9">
    <location>
        <begin position="1"/>
        <end position="179"/>
    </location>
</feature>
<comment type="subcellular location">
    <subcellularLocation>
        <location evidence="1">Cellular thylakoid membrane</location>
        <topology evidence="1">Peripheral membrane protein</topology>
        <orientation evidence="1">Cytoplasmic side</orientation>
    </subcellularLocation>
</comment>
<dbReference type="PIRSF" id="PIRSF005898">
    <property type="entry name" value="Phycobilisome_CpeC/CpcI"/>
    <property type="match status" value="1"/>
</dbReference>
<dbReference type="Pfam" id="PF00427">
    <property type="entry name" value="PBS_linker_poly"/>
    <property type="match status" value="1"/>
</dbReference>
<evidence type="ECO:0000313" key="10">
    <source>
        <dbReference type="EMBL" id="NER30238.1"/>
    </source>
</evidence>
<organism evidence="10">
    <name type="scientific">Symploca sp. SIO1C4</name>
    <dbReference type="NCBI Taxonomy" id="2607765"/>
    <lineage>
        <taxon>Bacteria</taxon>
        <taxon>Bacillati</taxon>
        <taxon>Cyanobacteriota</taxon>
        <taxon>Cyanophyceae</taxon>
        <taxon>Coleofasciculales</taxon>
        <taxon>Coleofasciculaceae</taxon>
        <taxon>Symploca</taxon>
    </lineage>
</organism>
<dbReference type="AlphaFoldDB" id="A0A6B3NM14"/>
<dbReference type="InterPro" id="IPR016470">
    <property type="entry name" value="Phycobilisome"/>
</dbReference>
<dbReference type="PANTHER" id="PTHR34011:SF6">
    <property type="entry name" value="PHYCOBILIPROTEIN APCE"/>
    <property type="match status" value="1"/>
</dbReference>
<dbReference type="PROSITE" id="PS51441">
    <property type="entry name" value="CPCD_LIKE"/>
    <property type="match status" value="1"/>
</dbReference>
<dbReference type="InterPro" id="IPR008213">
    <property type="entry name" value="CpcD-like_dom"/>
</dbReference>
<keyword evidence="4 7" id="KW-0605">Phycobilisome</keyword>
<dbReference type="Gene3D" id="1.10.3130.20">
    <property type="entry name" value="Phycobilisome linker domain"/>
    <property type="match status" value="1"/>
</dbReference>
<keyword evidence="2" id="KW-0602">Photosynthesis</keyword>
<feature type="domain" description="CpcD-like" evidence="8">
    <location>
        <begin position="215"/>
        <end position="265"/>
    </location>
</feature>
<keyword evidence="3" id="KW-0042">Antenna complex</keyword>
<dbReference type="PANTHER" id="PTHR34011">
    <property type="entry name" value="PHYCOBILISOME 32.1 KDA LINKER POLYPEPTIDE, PHYCOCYANIN-ASSOCIATED, ROD 2-RELATED"/>
    <property type="match status" value="1"/>
</dbReference>
<dbReference type="SMART" id="SM01094">
    <property type="entry name" value="CpcD"/>
    <property type="match status" value="1"/>
</dbReference>
<evidence type="ECO:0000256" key="6">
    <source>
        <dbReference type="ARBA" id="ARBA00023136"/>
    </source>
</evidence>
<dbReference type="GO" id="GO:0030089">
    <property type="term" value="C:phycobilisome"/>
    <property type="evidence" value="ECO:0007669"/>
    <property type="project" value="UniProtKB-UniRule"/>
</dbReference>
<reference evidence="10" key="1">
    <citation type="submission" date="2019-11" db="EMBL/GenBank/DDBJ databases">
        <title>Genomic insights into an expanded diversity of filamentous marine cyanobacteria reveals the extraordinary biosynthetic potential of Moorea and Okeania.</title>
        <authorList>
            <person name="Ferreira Leao T."/>
            <person name="Wang M."/>
            <person name="Moss N."/>
            <person name="Da Silva R."/>
            <person name="Sanders J."/>
            <person name="Nurk S."/>
            <person name="Gurevich A."/>
            <person name="Humphrey G."/>
            <person name="Reher R."/>
            <person name="Zhu Q."/>
            <person name="Belda-Ferre P."/>
            <person name="Glukhov E."/>
            <person name="Rex R."/>
            <person name="Dorrestein P.C."/>
            <person name="Knight R."/>
            <person name="Pevzner P."/>
            <person name="Gerwick W.H."/>
            <person name="Gerwick L."/>
        </authorList>
    </citation>
    <scope>NUCLEOTIDE SEQUENCE</scope>
    <source>
        <strain evidence="10">SIO1C4</strain>
    </source>
</reference>
<name>A0A6B3NM14_9CYAN</name>
<evidence type="ECO:0000256" key="7">
    <source>
        <dbReference type="PROSITE-ProRule" id="PRU00775"/>
    </source>
</evidence>
<dbReference type="InterPro" id="IPR001297">
    <property type="entry name" value="PBS_linker_dom"/>
</dbReference>
<dbReference type="PROSITE" id="PS51445">
    <property type="entry name" value="PBS_LINKER"/>
    <property type="match status" value="1"/>
</dbReference>
<proteinExistence type="inferred from homology"/>
<evidence type="ECO:0000256" key="1">
    <source>
        <dbReference type="ARBA" id="ARBA00004445"/>
    </source>
</evidence>
<dbReference type="GO" id="GO:0031676">
    <property type="term" value="C:plasma membrane-derived thylakoid membrane"/>
    <property type="evidence" value="ECO:0007669"/>
    <property type="project" value="UniProtKB-SubCell"/>
</dbReference>
<evidence type="ECO:0000256" key="3">
    <source>
        <dbReference type="ARBA" id="ARBA00022549"/>
    </source>
</evidence>
<comment type="caution">
    <text evidence="10">The sequence shown here is derived from an EMBL/GenBank/DDBJ whole genome shotgun (WGS) entry which is preliminary data.</text>
</comment>
<keyword evidence="5" id="KW-0793">Thylakoid</keyword>
<dbReference type="GO" id="GO:0015979">
    <property type="term" value="P:photosynthesis"/>
    <property type="evidence" value="ECO:0007669"/>
    <property type="project" value="UniProtKB-KW"/>
</dbReference>
<dbReference type="InterPro" id="IPR038255">
    <property type="entry name" value="PBS_linker_sf"/>
</dbReference>
<keyword evidence="6" id="KW-0472">Membrane</keyword>
<evidence type="ECO:0000256" key="5">
    <source>
        <dbReference type="ARBA" id="ARBA00023078"/>
    </source>
</evidence>
<comment type="similarity">
    <text evidence="7">Belongs to the phycobilisome linker protein family.</text>
</comment>
<evidence type="ECO:0000259" key="8">
    <source>
        <dbReference type="PROSITE" id="PS51441"/>
    </source>
</evidence>
<evidence type="ECO:0000256" key="4">
    <source>
        <dbReference type="ARBA" id="ARBA00022738"/>
    </source>
</evidence>
<dbReference type="Pfam" id="PF01383">
    <property type="entry name" value="CpcD"/>
    <property type="match status" value="1"/>
</dbReference>
<evidence type="ECO:0000256" key="2">
    <source>
        <dbReference type="ARBA" id="ARBA00022531"/>
    </source>
</evidence>
<evidence type="ECO:0000259" key="9">
    <source>
        <dbReference type="PROSITE" id="PS51445"/>
    </source>
</evidence>
<sequence length="266" mass="29546">MMSTAPGVKFGLDAFSGGPIELWPTSSIDEVDVVIRAVYRQVLGNPHIMESERLVSAESQLRERTITVREFVRAVGKSDFYRARYFESCAPYRFVELNFKHFLGRAPFDQAELSEHIRICVEQGYDAEIDSYIDSDDYQANFGDDTVPFYRGASTLIGQKQVSYNRTLSLLRGLAEVDSANKSSNLVQAVATNSTCKIVPPMSGGRLGGYADATEKTFKIVVAGATSGSRRRRTTTEYIVPGDRMTPQIQRINRTSGKIVSITEIS</sequence>
<accession>A0A6B3NM14</accession>
<gene>
    <name evidence="10" type="ORF">F6J89_22095</name>
</gene>
<dbReference type="EMBL" id="JAAHFQ010000511">
    <property type="protein sequence ID" value="NER30238.1"/>
    <property type="molecule type" value="Genomic_DNA"/>
</dbReference>
<protein>
    <submittedName>
        <fullName evidence="10">Photosystem I reaction center subunit XII</fullName>
    </submittedName>
</protein>